<gene>
    <name evidence="2" type="ORF">BDZ83DRAFT_646081</name>
</gene>
<keyword evidence="3" id="KW-1185">Reference proteome</keyword>
<evidence type="ECO:0000256" key="1">
    <source>
        <dbReference type="SAM" id="MobiDB-lite"/>
    </source>
</evidence>
<dbReference type="AlphaFoldDB" id="A0AAD8XQE2"/>
<organism evidence="2 3">
    <name type="scientific">Glomerella acutata</name>
    <name type="common">Colletotrichum acutatum</name>
    <dbReference type="NCBI Taxonomy" id="27357"/>
    <lineage>
        <taxon>Eukaryota</taxon>
        <taxon>Fungi</taxon>
        <taxon>Dikarya</taxon>
        <taxon>Ascomycota</taxon>
        <taxon>Pezizomycotina</taxon>
        <taxon>Sordariomycetes</taxon>
        <taxon>Hypocreomycetidae</taxon>
        <taxon>Glomerellales</taxon>
        <taxon>Glomerellaceae</taxon>
        <taxon>Colletotrichum</taxon>
        <taxon>Colletotrichum acutatum species complex</taxon>
    </lineage>
</organism>
<proteinExistence type="predicted"/>
<reference evidence="2" key="1">
    <citation type="submission" date="2021-12" db="EMBL/GenBank/DDBJ databases">
        <title>Comparative genomics, transcriptomics and evolutionary studies reveal genomic signatures of adaptation to plant cell wall in hemibiotrophic fungi.</title>
        <authorList>
            <consortium name="DOE Joint Genome Institute"/>
            <person name="Baroncelli R."/>
            <person name="Diaz J.F."/>
            <person name="Benocci T."/>
            <person name="Peng M."/>
            <person name="Battaglia E."/>
            <person name="Haridas S."/>
            <person name="Andreopoulos W."/>
            <person name="Labutti K."/>
            <person name="Pangilinan J."/>
            <person name="Floch G.L."/>
            <person name="Makela M.R."/>
            <person name="Henrissat B."/>
            <person name="Grigoriev I.V."/>
            <person name="Crouch J.A."/>
            <person name="De Vries R.P."/>
            <person name="Sukno S.A."/>
            <person name="Thon M.R."/>
        </authorList>
    </citation>
    <scope>NUCLEOTIDE SEQUENCE</scope>
    <source>
        <strain evidence="2">CBS 112980</strain>
    </source>
</reference>
<sequence length="240" mass="26814">MRILHLAPRPSLPRNLQTQSRSSLLDAKLPALPTLIAILPNRTLTPLHDQPCRPQKTLPRQHGPLQPRKLPRVKPHNPPLHNLPHTLRLPLRHDTMPVQHRLNLDPGPNPPRHGAHHGVRRPLLHVAQRFAGVVARVRRARGRRPAEHRVRVEVPHQRVGHVLPDRAVVGGVVGGDVDGAADERRQGDQVLLGRLFGRGDEIPFDGERRGEVLLRGREADDFLGVGPISPRHPIAKSELE</sequence>
<evidence type="ECO:0000313" key="3">
    <source>
        <dbReference type="Proteomes" id="UP001244207"/>
    </source>
</evidence>
<feature type="region of interest" description="Disordered" evidence="1">
    <location>
        <begin position="47"/>
        <end position="86"/>
    </location>
</feature>
<dbReference type="Proteomes" id="UP001244207">
    <property type="component" value="Unassembled WGS sequence"/>
</dbReference>
<comment type="caution">
    <text evidence="2">The sequence shown here is derived from an EMBL/GenBank/DDBJ whole genome shotgun (WGS) entry which is preliminary data.</text>
</comment>
<protein>
    <submittedName>
        <fullName evidence="2">Uncharacterized protein</fullName>
    </submittedName>
</protein>
<dbReference type="RefSeq" id="XP_060371636.1">
    <property type="nucleotide sequence ID" value="XM_060509919.1"/>
</dbReference>
<dbReference type="GeneID" id="85393818"/>
<accession>A0AAD8XQE2</accession>
<dbReference type="EMBL" id="JAHMHS010000002">
    <property type="protein sequence ID" value="KAK1731581.1"/>
    <property type="molecule type" value="Genomic_DNA"/>
</dbReference>
<name>A0AAD8XQE2_GLOAC</name>
<evidence type="ECO:0000313" key="2">
    <source>
        <dbReference type="EMBL" id="KAK1731581.1"/>
    </source>
</evidence>